<gene>
    <name evidence="2" type="ORF">SAMN02745229_01145</name>
</gene>
<name>A0A1M5WSH9_BUTFI</name>
<reference evidence="3" key="1">
    <citation type="submission" date="2016-11" db="EMBL/GenBank/DDBJ databases">
        <authorList>
            <person name="Varghese N."/>
            <person name="Submissions S."/>
        </authorList>
    </citation>
    <scope>NUCLEOTIDE SEQUENCE [LARGE SCALE GENOMIC DNA]</scope>
    <source>
        <strain evidence="3">DSM 3071</strain>
    </source>
</reference>
<dbReference type="Proteomes" id="UP000184278">
    <property type="component" value="Unassembled WGS sequence"/>
</dbReference>
<dbReference type="GeneID" id="89509605"/>
<feature type="transmembrane region" description="Helical" evidence="1">
    <location>
        <begin position="214"/>
        <end position="237"/>
    </location>
</feature>
<organism evidence="2 3">
    <name type="scientific">Butyrivibrio fibrisolvens DSM 3071</name>
    <dbReference type="NCBI Taxonomy" id="1121131"/>
    <lineage>
        <taxon>Bacteria</taxon>
        <taxon>Bacillati</taxon>
        <taxon>Bacillota</taxon>
        <taxon>Clostridia</taxon>
        <taxon>Lachnospirales</taxon>
        <taxon>Lachnospiraceae</taxon>
        <taxon>Butyrivibrio</taxon>
    </lineage>
</organism>
<dbReference type="InterPro" id="IPR022294">
    <property type="entry name" value="ABC-transptr_permeasesu"/>
</dbReference>
<dbReference type="Pfam" id="PF12730">
    <property type="entry name" value="ABC2_membrane_4"/>
    <property type="match status" value="1"/>
</dbReference>
<protein>
    <submittedName>
        <fullName evidence="2">ABC-2 type transport system permease protein</fullName>
    </submittedName>
</protein>
<feature type="transmembrane region" description="Helical" evidence="1">
    <location>
        <begin position="138"/>
        <end position="158"/>
    </location>
</feature>
<evidence type="ECO:0000313" key="3">
    <source>
        <dbReference type="Proteomes" id="UP000184278"/>
    </source>
</evidence>
<evidence type="ECO:0000256" key="1">
    <source>
        <dbReference type="SAM" id="Phobius"/>
    </source>
</evidence>
<dbReference type="AlphaFoldDB" id="A0A1M5WSH9"/>
<dbReference type="STRING" id="1121131.SAMN02745229_01145"/>
<feature type="transmembrane region" description="Helical" evidence="1">
    <location>
        <begin position="20"/>
        <end position="39"/>
    </location>
</feature>
<proteinExistence type="predicted"/>
<feature type="transmembrane region" description="Helical" evidence="1">
    <location>
        <begin position="170"/>
        <end position="194"/>
    </location>
</feature>
<dbReference type="OrthoDB" id="1701852at2"/>
<dbReference type="RefSeq" id="WP_073386193.1">
    <property type="nucleotide sequence ID" value="NZ_FQXK01000008.1"/>
</dbReference>
<accession>A0A1M5WSH9</accession>
<keyword evidence="1" id="KW-0812">Transmembrane</keyword>
<dbReference type="NCBIfam" id="TIGR03733">
    <property type="entry name" value="lanti_perm_MutG"/>
    <property type="match status" value="1"/>
</dbReference>
<keyword evidence="3" id="KW-1185">Reference proteome</keyword>
<sequence length="246" mass="27136">MLINCLKVELYKYKRSPVLIAHFVIPVVVSLIFIAYYSVSPWSDKDKIVAFYQALGIAFPVLIGIFTASEVEKELGAGHFQNLLTYKSKVVALLSKVVVLLILGLSALMLTTLIFGILFSNVLGMGGEAVAEYGHNAIVTYVIAAFVIWLAGIPFYFWTQILALSFGRGLAIGFGIFSAILSGVFLTEIGSLVWRVVPISWTGRMVNAYFEHDLMSVIFIYFVVTIVSVLCYAIFALRYEGNSASE</sequence>
<feature type="transmembrane region" description="Helical" evidence="1">
    <location>
        <begin position="51"/>
        <end position="69"/>
    </location>
</feature>
<evidence type="ECO:0000313" key="2">
    <source>
        <dbReference type="EMBL" id="SHH90418.1"/>
    </source>
</evidence>
<dbReference type="CDD" id="cd21808">
    <property type="entry name" value="ABC-2_lan_permease_MutG"/>
    <property type="match status" value="1"/>
</dbReference>
<keyword evidence="1" id="KW-1133">Transmembrane helix</keyword>
<dbReference type="EMBL" id="FQXK01000008">
    <property type="protein sequence ID" value="SHH90418.1"/>
    <property type="molecule type" value="Genomic_DNA"/>
</dbReference>
<keyword evidence="1" id="KW-0472">Membrane</keyword>
<feature type="transmembrane region" description="Helical" evidence="1">
    <location>
        <begin position="90"/>
        <end position="118"/>
    </location>
</feature>